<proteinExistence type="inferred from homology"/>
<reference evidence="3 4" key="1">
    <citation type="submission" date="2020-02" db="EMBL/GenBank/DDBJ databases">
        <title>Genome sequence of strain CCNWXJ40-4.</title>
        <authorList>
            <person name="Gao J."/>
            <person name="Sun J."/>
        </authorList>
    </citation>
    <scope>NUCLEOTIDE SEQUENCE [LARGE SCALE GENOMIC DNA]</scope>
    <source>
        <strain evidence="3 4">CCNWXJ 40-4</strain>
    </source>
</reference>
<organism evidence="3 4">
    <name type="scientific">Allomesorhizobium camelthorni</name>
    <dbReference type="NCBI Taxonomy" id="475069"/>
    <lineage>
        <taxon>Bacteria</taxon>
        <taxon>Pseudomonadati</taxon>
        <taxon>Pseudomonadota</taxon>
        <taxon>Alphaproteobacteria</taxon>
        <taxon>Hyphomicrobiales</taxon>
        <taxon>Phyllobacteriaceae</taxon>
        <taxon>Allomesorhizobium</taxon>
    </lineage>
</organism>
<evidence type="ECO:0000256" key="1">
    <source>
        <dbReference type="ARBA" id="ARBA00007689"/>
    </source>
</evidence>
<dbReference type="EMBL" id="JAAKZF010000057">
    <property type="protein sequence ID" value="NGO54581.1"/>
    <property type="molecule type" value="Genomic_DNA"/>
</dbReference>
<dbReference type="SUPFAM" id="SSF54909">
    <property type="entry name" value="Dimeric alpha+beta barrel"/>
    <property type="match status" value="1"/>
</dbReference>
<evidence type="ECO:0000313" key="4">
    <source>
        <dbReference type="Proteomes" id="UP001642900"/>
    </source>
</evidence>
<accession>A0A6G4WIJ5</accession>
<dbReference type="Proteomes" id="UP001642900">
    <property type="component" value="Unassembled WGS sequence"/>
</dbReference>
<dbReference type="PANTHER" id="PTHR35174:SF3">
    <property type="entry name" value="BLL7171 PROTEIN"/>
    <property type="match status" value="1"/>
</dbReference>
<dbReference type="PANTHER" id="PTHR35174">
    <property type="entry name" value="BLL7171 PROTEIN-RELATED"/>
    <property type="match status" value="1"/>
</dbReference>
<dbReference type="AlphaFoldDB" id="A0A6G4WIJ5"/>
<evidence type="ECO:0000313" key="3">
    <source>
        <dbReference type="EMBL" id="NGO54581.1"/>
    </source>
</evidence>
<dbReference type="Pfam" id="PF03795">
    <property type="entry name" value="YCII"/>
    <property type="match status" value="1"/>
</dbReference>
<dbReference type="RefSeq" id="WP_165032919.1">
    <property type="nucleotide sequence ID" value="NZ_JAAKZF010000057.1"/>
</dbReference>
<sequence>MKYLCLVHIDGEAIGKLNEAEGRDLDRRSIEYDKGLEWRGVYITSDALQEPETARIVRARGGRVSTTDGPYAETKEHLGGFILIDASGMDEAVEIAANIPVGQYGTIEVRPIMQIGPDRK</sequence>
<dbReference type="InterPro" id="IPR005545">
    <property type="entry name" value="YCII"/>
</dbReference>
<protein>
    <submittedName>
        <fullName evidence="3">YciI family protein</fullName>
    </submittedName>
</protein>
<feature type="domain" description="YCII-related" evidence="2">
    <location>
        <begin position="1"/>
        <end position="114"/>
    </location>
</feature>
<comment type="caution">
    <text evidence="3">The sequence shown here is derived from an EMBL/GenBank/DDBJ whole genome shotgun (WGS) entry which is preliminary data.</text>
</comment>
<evidence type="ECO:0000259" key="2">
    <source>
        <dbReference type="Pfam" id="PF03795"/>
    </source>
</evidence>
<dbReference type="InterPro" id="IPR011008">
    <property type="entry name" value="Dimeric_a/b-barrel"/>
</dbReference>
<dbReference type="Gene3D" id="3.30.70.1060">
    <property type="entry name" value="Dimeric alpha+beta barrel"/>
    <property type="match status" value="1"/>
</dbReference>
<comment type="similarity">
    <text evidence="1">Belongs to the YciI family.</text>
</comment>
<keyword evidence="4" id="KW-1185">Reference proteome</keyword>
<gene>
    <name evidence="3" type="ORF">G6N73_26235</name>
</gene>
<name>A0A6G4WIJ5_9HYPH</name>